<protein>
    <recommendedName>
        <fullName evidence="2">Terminase large subunit gp17-like C-terminal domain-containing protein</fullName>
    </recommendedName>
</protein>
<evidence type="ECO:0000256" key="1">
    <source>
        <dbReference type="ARBA" id="ARBA00022612"/>
    </source>
</evidence>
<evidence type="ECO:0000313" key="4">
    <source>
        <dbReference type="Proteomes" id="UP001139516"/>
    </source>
</evidence>
<evidence type="ECO:0000259" key="2">
    <source>
        <dbReference type="Pfam" id="PF17289"/>
    </source>
</evidence>
<dbReference type="InterPro" id="IPR035421">
    <property type="entry name" value="Terminase_6C"/>
</dbReference>
<dbReference type="Pfam" id="PF17289">
    <property type="entry name" value="Terminase_6C"/>
    <property type="match status" value="1"/>
</dbReference>
<name>A0A9X1YC66_9PROT</name>
<keyword evidence="4" id="KW-1185">Reference proteome</keyword>
<gene>
    <name evidence="3" type="ORF">M0638_27410</name>
</gene>
<dbReference type="Proteomes" id="UP001139516">
    <property type="component" value="Unassembled WGS sequence"/>
</dbReference>
<accession>A0A9X1YC66</accession>
<dbReference type="AlphaFoldDB" id="A0A9X1YC66"/>
<comment type="caution">
    <text evidence="3">The sequence shown here is derived from an EMBL/GenBank/DDBJ whole genome shotgun (WGS) entry which is preliminary data.</text>
</comment>
<sequence length="244" mass="27299">MSRYVVTATWSDVPHLTENQKSELLASIPPYQRDARSKGIPQLGSGAIYPVAEETVIEEPFELPPYWPRGYALDVGWNRTAAVWGAHDRETDVVHLYAEHYVGQAEPATHAQAIRGRGAWMTGAIDPASRGRGQKDGEQLLQAYRDLGLNLAPAANGVESGLFEVLVRLQTGRLRVFRTLQSWLGEFRLYRRDERGHVVKERDHLMDATRYLIVSGVPMFGVPPDAADRIRGRRNVAISAPDPY</sequence>
<reference evidence="3" key="1">
    <citation type="submission" date="2022-04" db="EMBL/GenBank/DDBJ databases">
        <title>Roseomonas acroporae sp. nov., isolated from coral Acropora digitifera.</title>
        <authorList>
            <person name="Sun H."/>
        </authorList>
    </citation>
    <scope>NUCLEOTIDE SEQUENCE</scope>
    <source>
        <strain evidence="3">NAR14</strain>
    </source>
</reference>
<dbReference type="Gene3D" id="3.30.420.280">
    <property type="match status" value="1"/>
</dbReference>
<proteinExistence type="predicted"/>
<organism evidence="3 4">
    <name type="scientific">Roseomonas acroporae</name>
    <dbReference type="NCBI Taxonomy" id="2937791"/>
    <lineage>
        <taxon>Bacteria</taxon>
        <taxon>Pseudomonadati</taxon>
        <taxon>Pseudomonadota</taxon>
        <taxon>Alphaproteobacteria</taxon>
        <taxon>Acetobacterales</taxon>
        <taxon>Roseomonadaceae</taxon>
        <taxon>Roseomonas</taxon>
    </lineage>
</organism>
<dbReference type="EMBL" id="JALPRX010000177">
    <property type="protein sequence ID" value="MCK8788089.1"/>
    <property type="molecule type" value="Genomic_DNA"/>
</dbReference>
<evidence type="ECO:0000313" key="3">
    <source>
        <dbReference type="EMBL" id="MCK8788089.1"/>
    </source>
</evidence>
<dbReference type="RefSeq" id="WP_248670131.1">
    <property type="nucleotide sequence ID" value="NZ_JALPRX010000177.1"/>
</dbReference>
<keyword evidence="1" id="KW-1188">Viral release from host cell</keyword>
<feature type="domain" description="Terminase large subunit gp17-like C-terminal" evidence="2">
    <location>
        <begin position="80"/>
        <end position="214"/>
    </location>
</feature>